<dbReference type="AlphaFoldDB" id="F5YNC6"/>
<dbReference type="InterPro" id="IPR003658">
    <property type="entry name" value="Anti-sigma_ant"/>
</dbReference>
<dbReference type="EMBL" id="CP001843">
    <property type="protein sequence ID" value="AEF83753.1"/>
    <property type="molecule type" value="Genomic_DNA"/>
</dbReference>
<evidence type="ECO:0000256" key="2">
    <source>
        <dbReference type="RuleBase" id="RU003749"/>
    </source>
</evidence>
<organism evidence="4 5">
    <name type="scientific">Treponema primitia (strain ATCC BAA-887 / DSM 12427 / ZAS-2)</name>
    <dbReference type="NCBI Taxonomy" id="545694"/>
    <lineage>
        <taxon>Bacteria</taxon>
        <taxon>Pseudomonadati</taxon>
        <taxon>Spirochaetota</taxon>
        <taxon>Spirochaetia</taxon>
        <taxon>Spirochaetales</taxon>
        <taxon>Treponemataceae</taxon>
        <taxon>Treponema</taxon>
    </lineage>
</organism>
<feature type="domain" description="STAS" evidence="3">
    <location>
        <begin position="27"/>
        <end position="136"/>
    </location>
</feature>
<evidence type="ECO:0000313" key="5">
    <source>
        <dbReference type="Proteomes" id="UP000009223"/>
    </source>
</evidence>
<dbReference type="NCBIfam" id="TIGR00377">
    <property type="entry name" value="ant_ant_sig"/>
    <property type="match status" value="1"/>
</dbReference>
<dbReference type="Pfam" id="PF01740">
    <property type="entry name" value="STAS"/>
    <property type="match status" value="1"/>
</dbReference>
<dbReference type="PANTHER" id="PTHR33495">
    <property type="entry name" value="ANTI-SIGMA FACTOR ANTAGONIST TM_1081-RELATED-RELATED"/>
    <property type="match status" value="1"/>
</dbReference>
<dbReference type="InterPro" id="IPR002645">
    <property type="entry name" value="STAS_dom"/>
</dbReference>
<evidence type="ECO:0000259" key="3">
    <source>
        <dbReference type="PROSITE" id="PS50801"/>
    </source>
</evidence>
<dbReference type="eggNOG" id="COG1366">
    <property type="taxonomic scope" value="Bacteria"/>
</dbReference>
<proteinExistence type="inferred from homology"/>
<dbReference type="PROSITE" id="PS50801">
    <property type="entry name" value="STAS"/>
    <property type="match status" value="1"/>
</dbReference>
<dbReference type="Gene3D" id="3.30.750.24">
    <property type="entry name" value="STAS domain"/>
    <property type="match status" value="1"/>
</dbReference>
<name>F5YNC6_TREPZ</name>
<dbReference type="HOGENOM" id="CLU_1488387_0_0_12"/>
<dbReference type="PANTHER" id="PTHR33495:SF2">
    <property type="entry name" value="ANTI-SIGMA FACTOR ANTAGONIST TM_1081-RELATED"/>
    <property type="match status" value="1"/>
</dbReference>
<dbReference type="CDD" id="cd07043">
    <property type="entry name" value="STAS_anti-anti-sigma_factors"/>
    <property type="match status" value="1"/>
</dbReference>
<evidence type="ECO:0000313" key="4">
    <source>
        <dbReference type="EMBL" id="AEF83753.1"/>
    </source>
</evidence>
<protein>
    <recommendedName>
        <fullName evidence="2">Anti-sigma factor antagonist</fullName>
    </recommendedName>
</protein>
<sequence>MGEGSVMTNNEIIAGFDDEKDESLKIKLQKIAEVEGCLVLYLSGYIDTYNSNYFQKRVAKAIESGFIRLVFQCGGLNYVSSTGIGSFTAFLKSVKPRGGDLVLLEIQPKVYEVFQLLGFSQFFNIKDNLDDSVNFFRSGTTGEQLSLFPKVFSCPICSKKLKALKPGRFRCSECKTILAIDNSGQVFLG</sequence>
<dbReference type="InterPro" id="IPR036513">
    <property type="entry name" value="STAS_dom_sf"/>
</dbReference>
<dbReference type="STRING" id="545694.TREPR_0064"/>
<dbReference type="KEGG" id="tpi:TREPR_0064"/>
<keyword evidence="5" id="KW-1185">Reference proteome</keyword>
<gene>
    <name evidence="4" type="ordered locus">TREPR_0064</name>
</gene>
<evidence type="ECO:0000256" key="1">
    <source>
        <dbReference type="ARBA" id="ARBA00009013"/>
    </source>
</evidence>
<accession>F5YNC6</accession>
<comment type="similarity">
    <text evidence="1 2">Belongs to the anti-sigma-factor antagonist family.</text>
</comment>
<dbReference type="Proteomes" id="UP000009223">
    <property type="component" value="Chromosome"/>
</dbReference>
<dbReference type="SUPFAM" id="SSF52091">
    <property type="entry name" value="SpoIIaa-like"/>
    <property type="match status" value="1"/>
</dbReference>
<reference evidence="5" key="1">
    <citation type="submission" date="2009-12" db="EMBL/GenBank/DDBJ databases">
        <title>Complete sequence of Treponema primitia strain ZAS-2.</title>
        <authorList>
            <person name="Tetu S.G."/>
            <person name="Matson E."/>
            <person name="Ren Q."/>
            <person name="Seshadri R."/>
            <person name="Elbourne L."/>
            <person name="Hassan K.A."/>
            <person name="Durkin A."/>
            <person name="Radune D."/>
            <person name="Mohamoud Y."/>
            <person name="Shay R."/>
            <person name="Jin S."/>
            <person name="Zhang X."/>
            <person name="Lucey K."/>
            <person name="Ballor N.R."/>
            <person name="Ottesen E."/>
            <person name="Rosenthal R."/>
            <person name="Allen A."/>
            <person name="Leadbetter J.R."/>
            <person name="Paulsen I.T."/>
        </authorList>
    </citation>
    <scope>NUCLEOTIDE SEQUENCE [LARGE SCALE GENOMIC DNA]</scope>
    <source>
        <strain evidence="5">ATCC BAA-887 / DSM 12427 / ZAS-2</strain>
    </source>
</reference>
<reference evidence="4 5" key="2">
    <citation type="journal article" date="2011" name="ISME J.">
        <title>RNA-seq reveals cooperative metabolic interactions between two termite-gut spirochete species in co-culture.</title>
        <authorList>
            <person name="Rosenthal A.Z."/>
            <person name="Matson E.G."/>
            <person name="Eldar A."/>
            <person name="Leadbetter J.R."/>
        </authorList>
    </citation>
    <scope>NUCLEOTIDE SEQUENCE [LARGE SCALE GENOMIC DNA]</scope>
    <source>
        <strain evidence="5">ATCC BAA-887 / DSM 12427 / ZAS-2</strain>
    </source>
</reference>
<dbReference type="GO" id="GO:0043856">
    <property type="term" value="F:anti-sigma factor antagonist activity"/>
    <property type="evidence" value="ECO:0007669"/>
    <property type="project" value="InterPro"/>
</dbReference>